<evidence type="ECO:0000313" key="3">
    <source>
        <dbReference type="Proteomes" id="UP000008840"/>
    </source>
</evidence>
<dbReference type="InterPro" id="IPR002686">
    <property type="entry name" value="Transposase_17"/>
</dbReference>
<dbReference type="PANTHER" id="PTHR36966">
    <property type="entry name" value="REP-ASSOCIATED TYROSINE TRANSPOSASE"/>
    <property type="match status" value="1"/>
</dbReference>
<accession>B2FHQ0</accession>
<dbReference type="InterPro" id="IPR052715">
    <property type="entry name" value="RAYT_transposase"/>
</dbReference>
<proteinExistence type="predicted"/>
<dbReference type="Gene3D" id="3.30.70.1290">
    <property type="entry name" value="Transposase IS200-like"/>
    <property type="match status" value="1"/>
</dbReference>
<keyword evidence="3" id="KW-1185">Reference proteome</keyword>
<dbReference type="GO" id="GO:0043565">
    <property type="term" value="F:sequence-specific DNA binding"/>
    <property type="evidence" value="ECO:0007669"/>
    <property type="project" value="TreeGrafter"/>
</dbReference>
<dbReference type="SUPFAM" id="SSF143422">
    <property type="entry name" value="Transposase IS200-like"/>
    <property type="match status" value="1"/>
</dbReference>
<dbReference type="Pfam" id="PF01797">
    <property type="entry name" value="Y1_Tnp"/>
    <property type="match status" value="1"/>
</dbReference>
<dbReference type="KEGG" id="sml:Smlt2816"/>
<gene>
    <name evidence="2" type="ordered locus">Smlt2816</name>
</gene>
<dbReference type="EMBL" id="AM743169">
    <property type="protein sequence ID" value="CAQ46277.1"/>
    <property type="molecule type" value="Genomic_DNA"/>
</dbReference>
<dbReference type="NCBIfam" id="NF047646">
    <property type="entry name" value="REP_Tyr_transpos"/>
    <property type="match status" value="1"/>
</dbReference>
<reference evidence="2 3" key="1">
    <citation type="journal article" date="2008" name="Genome Biol.">
        <title>The complete genome, comparative and functional analysis of Stenotrophomonas maltophilia reveals an organism heavily shielded by drug resistance determinants.</title>
        <authorList>
            <person name="Crossman L.C."/>
            <person name="Gould V.C."/>
            <person name="Dow J.M."/>
            <person name="Vernikos G.S."/>
            <person name="Okazaki A."/>
            <person name="Sebaihia M."/>
            <person name="Saunders D."/>
            <person name="Arrowsmith C."/>
            <person name="Carver T."/>
            <person name="Peters N."/>
            <person name="Adlem E."/>
            <person name="Kerhornou A."/>
            <person name="Lord A."/>
            <person name="Murphy L."/>
            <person name="Seeger K."/>
            <person name="Squares R."/>
            <person name="Rutter S."/>
            <person name="Quail M.A."/>
            <person name="Rajandream M.A."/>
            <person name="Harris D."/>
            <person name="Churcher C."/>
            <person name="Bentley S.D."/>
            <person name="Parkhill J."/>
            <person name="Thomson N.R."/>
            <person name="Avison M.B."/>
        </authorList>
    </citation>
    <scope>NUCLEOTIDE SEQUENCE [LARGE SCALE GENOMIC DNA]</scope>
    <source>
        <strain evidence="2 3">K279a</strain>
    </source>
</reference>
<dbReference type="AlphaFoldDB" id="B2FHQ0"/>
<dbReference type="Proteomes" id="UP000008840">
    <property type="component" value="Chromosome"/>
</dbReference>
<evidence type="ECO:0000259" key="1">
    <source>
        <dbReference type="SMART" id="SM01321"/>
    </source>
</evidence>
<name>B2FHQ0_STRMK</name>
<dbReference type="EnsemblBacteria" id="CAQ46277">
    <property type="protein sequence ID" value="CAQ46277"/>
    <property type="gene ID" value="Smlt2816"/>
</dbReference>
<dbReference type="GO" id="GO:0004803">
    <property type="term" value="F:transposase activity"/>
    <property type="evidence" value="ECO:0007669"/>
    <property type="project" value="InterPro"/>
</dbReference>
<dbReference type="HOGENOM" id="CLU_068226_2_1_6"/>
<dbReference type="eggNOG" id="COG1943">
    <property type="taxonomic scope" value="Bacteria"/>
</dbReference>
<feature type="domain" description="Transposase IS200-like" evidence="1">
    <location>
        <begin position="20"/>
        <end position="134"/>
    </location>
</feature>
<evidence type="ECO:0000313" key="2">
    <source>
        <dbReference type="EMBL" id="CAQ46277.1"/>
    </source>
</evidence>
<dbReference type="SMART" id="SM01321">
    <property type="entry name" value="Y1_Tnp"/>
    <property type="match status" value="1"/>
</dbReference>
<sequence length="155" mass="17835">MIDPPWRMSSHRLRLGRHSIIGQSYVLTTTTHQRRRLFESEAAAACVIDQFHYIEQRGLVQSHAWVVMPDHVHWMFELRAAHLPDIARRMKSSSALALNRLVGRRCTVWQSGYFDHAVRAEESLAQQALYILGNPVRAGLAGQIGEYPYAWSVWL</sequence>
<dbReference type="InterPro" id="IPR036515">
    <property type="entry name" value="Transposase_17_sf"/>
</dbReference>
<dbReference type="GO" id="GO:0006313">
    <property type="term" value="P:DNA transposition"/>
    <property type="evidence" value="ECO:0007669"/>
    <property type="project" value="InterPro"/>
</dbReference>
<organism evidence="2 3">
    <name type="scientific">Stenotrophomonas maltophilia (strain K279a)</name>
    <dbReference type="NCBI Taxonomy" id="522373"/>
    <lineage>
        <taxon>Bacteria</taxon>
        <taxon>Pseudomonadati</taxon>
        <taxon>Pseudomonadota</taxon>
        <taxon>Gammaproteobacteria</taxon>
        <taxon>Lysobacterales</taxon>
        <taxon>Lysobacteraceae</taxon>
        <taxon>Stenotrophomonas</taxon>
        <taxon>Stenotrophomonas maltophilia group</taxon>
    </lineage>
</organism>
<protein>
    <recommendedName>
        <fullName evidence="1">Transposase IS200-like domain-containing protein</fullName>
    </recommendedName>
</protein>
<dbReference type="PANTHER" id="PTHR36966:SF1">
    <property type="entry name" value="REP-ASSOCIATED TYROSINE TRANSPOSASE"/>
    <property type="match status" value="1"/>
</dbReference>